<feature type="region of interest" description="Disordered" evidence="1">
    <location>
        <begin position="101"/>
        <end position="122"/>
    </location>
</feature>
<sequence length="546" mass="60686">MGQLNTLELKACQTGCQDSTRSSSLLLAEAVILLPLSSGTEDQQLCKPANLESLMWPDSHLYRHSLPERNVSSGAADSDHKIPPSRADFLKVNSVGSTPTSLSFEDHVMPTNTNVDSHPVDATKDTTESLRYISSHGLSTLGSNSDNLHPRYRVKNAFAPRHVSDLPPPSLLSLCDSARQQIDIKASLFTDREPKPNRSIRYEDVITSPNVLWSGQSGHASDFFPSFRSDAVQDSEEVEACLSIFPNNHDTSSSARFAEHPITDLEQGSPSFTTEAVTITHSDSIDEADRQIRDKATATEISFGIDDAANQVLPGGLSVDQPVAKFTDLNLDFFSAYNGIVEQLDVLAERYGFHSILAMAGDDPHKVPVAGSYETSKAKKFFEEKLHCPRNQWIETHLRLHVQNNTLEEGLELHRRHLMTDSHFAPPELTVFHLGLEHQHAEEPARQPGHRQQGNALSLMNDLLDRHGIKVTRPNMFPWRTLGKILASTGKLLAGWPIQVHLPMLNKFDGDAFSKLPEDFKEMLRVALVEETLTIEEIWGFSQGRI</sequence>
<name>A0AA39NWG4_9AGAR</name>
<reference evidence="2" key="1">
    <citation type="submission" date="2023-06" db="EMBL/GenBank/DDBJ databases">
        <authorList>
            <consortium name="Lawrence Berkeley National Laboratory"/>
            <person name="Ahrendt S."/>
            <person name="Sahu N."/>
            <person name="Indic B."/>
            <person name="Wong-Bajracharya J."/>
            <person name="Merenyi Z."/>
            <person name="Ke H.-M."/>
            <person name="Monk M."/>
            <person name="Kocsube S."/>
            <person name="Drula E."/>
            <person name="Lipzen A."/>
            <person name="Balint B."/>
            <person name="Henrissat B."/>
            <person name="Andreopoulos B."/>
            <person name="Martin F.M."/>
            <person name="Harder C.B."/>
            <person name="Rigling D."/>
            <person name="Ford K.L."/>
            <person name="Foster G.D."/>
            <person name="Pangilinan J."/>
            <person name="Papanicolaou A."/>
            <person name="Barry K."/>
            <person name="LaButti K."/>
            <person name="Viragh M."/>
            <person name="Koriabine M."/>
            <person name="Yan M."/>
            <person name="Riley R."/>
            <person name="Champramary S."/>
            <person name="Plett K.L."/>
            <person name="Tsai I.J."/>
            <person name="Slot J."/>
            <person name="Sipos G."/>
            <person name="Plett J."/>
            <person name="Nagy L.G."/>
            <person name="Grigoriev I.V."/>
        </authorList>
    </citation>
    <scope>NUCLEOTIDE SEQUENCE</scope>
    <source>
        <strain evidence="2">ICMP 16352</strain>
    </source>
</reference>
<dbReference type="AlphaFoldDB" id="A0AA39NWG4"/>
<evidence type="ECO:0000313" key="3">
    <source>
        <dbReference type="Proteomes" id="UP001175227"/>
    </source>
</evidence>
<keyword evidence="3" id="KW-1185">Reference proteome</keyword>
<evidence type="ECO:0000313" key="2">
    <source>
        <dbReference type="EMBL" id="KAK0472955.1"/>
    </source>
</evidence>
<dbReference type="Proteomes" id="UP001175227">
    <property type="component" value="Unassembled WGS sequence"/>
</dbReference>
<dbReference type="EMBL" id="JAUEPR010000036">
    <property type="protein sequence ID" value="KAK0472955.1"/>
    <property type="molecule type" value="Genomic_DNA"/>
</dbReference>
<evidence type="ECO:0000256" key="1">
    <source>
        <dbReference type="SAM" id="MobiDB-lite"/>
    </source>
</evidence>
<protein>
    <submittedName>
        <fullName evidence="2">Uncharacterized protein</fullName>
    </submittedName>
</protein>
<comment type="caution">
    <text evidence="2">The sequence shown here is derived from an EMBL/GenBank/DDBJ whole genome shotgun (WGS) entry which is preliminary data.</text>
</comment>
<accession>A0AA39NWG4</accession>
<proteinExistence type="predicted"/>
<gene>
    <name evidence="2" type="ORF">IW261DRAFT_1423936</name>
</gene>
<organism evidence="2 3">
    <name type="scientific">Armillaria novae-zelandiae</name>
    <dbReference type="NCBI Taxonomy" id="153914"/>
    <lineage>
        <taxon>Eukaryota</taxon>
        <taxon>Fungi</taxon>
        <taxon>Dikarya</taxon>
        <taxon>Basidiomycota</taxon>
        <taxon>Agaricomycotina</taxon>
        <taxon>Agaricomycetes</taxon>
        <taxon>Agaricomycetidae</taxon>
        <taxon>Agaricales</taxon>
        <taxon>Marasmiineae</taxon>
        <taxon>Physalacriaceae</taxon>
        <taxon>Armillaria</taxon>
    </lineage>
</organism>